<sequence length="300" mass="32554">MPAAATRAHQRGQAHSRRGEHSNTEADVQPVPFSRQGLRLGEAIVEEDRAGEMDMDGQDMEPVLEMNTRMEPRHRRLLLDDSDDEIITPMVPTPGEKVEIAEKKKGRRLVKVGASLAVDTSAPPIAPSPSAKAKRTSQNPMKTTATRTKASQKIKGKAGQDTVGGSEVKGGTRPSKPRGKASSVSKAVQENTSQEGQRALKAKGKASLEKIVADRVESETSQSEGEGQQFEIKKRPTLEAPVQQVQTGQVRQVVAAFEANMALNEDKEPLVTGDGEMIMKLNEYGSNLEDGTRKRALEEV</sequence>
<feature type="compositionally biased region" description="Low complexity" evidence="1">
    <location>
        <begin position="219"/>
        <end position="230"/>
    </location>
</feature>
<name>A0AAV2F8H2_9ROSI</name>
<feature type="compositionally biased region" description="Polar residues" evidence="1">
    <location>
        <begin position="136"/>
        <end position="149"/>
    </location>
</feature>
<dbReference type="AlphaFoldDB" id="A0AAV2F8H2"/>
<feature type="region of interest" description="Disordered" evidence="1">
    <location>
        <begin position="114"/>
        <end position="235"/>
    </location>
</feature>
<evidence type="ECO:0000313" key="3">
    <source>
        <dbReference type="Proteomes" id="UP001497516"/>
    </source>
</evidence>
<accession>A0AAV2F8H2</accession>
<feature type="compositionally biased region" description="Basic and acidic residues" evidence="1">
    <location>
        <begin position="206"/>
        <end position="218"/>
    </location>
</feature>
<protein>
    <submittedName>
        <fullName evidence="2">Uncharacterized protein</fullName>
    </submittedName>
</protein>
<evidence type="ECO:0000256" key="1">
    <source>
        <dbReference type="SAM" id="MobiDB-lite"/>
    </source>
</evidence>
<feature type="region of interest" description="Disordered" evidence="1">
    <location>
        <begin position="1"/>
        <end position="36"/>
    </location>
</feature>
<evidence type="ECO:0000313" key="2">
    <source>
        <dbReference type="EMBL" id="CAL1393985.1"/>
    </source>
</evidence>
<organism evidence="2 3">
    <name type="scientific">Linum trigynum</name>
    <dbReference type="NCBI Taxonomy" id="586398"/>
    <lineage>
        <taxon>Eukaryota</taxon>
        <taxon>Viridiplantae</taxon>
        <taxon>Streptophyta</taxon>
        <taxon>Embryophyta</taxon>
        <taxon>Tracheophyta</taxon>
        <taxon>Spermatophyta</taxon>
        <taxon>Magnoliopsida</taxon>
        <taxon>eudicotyledons</taxon>
        <taxon>Gunneridae</taxon>
        <taxon>Pentapetalae</taxon>
        <taxon>rosids</taxon>
        <taxon>fabids</taxon>
        <taxon>Malpighiales</taxon>
        <taxon>Linaceae</taxon>
        <taxon>Linum</taxon>
    </lineage>
</organism>
<gene>
    <name evidence="2" type="ORF">LTRI10_LOCUS34515</name>
</gene>
<reference evidence="2 3" key="1">
    <citation type="submission" date="2024-04" db="EMBL/GenBank/DDBJ databases">
        <authorList>
            <person name="Fracassetti M."/>
        </authorList>
    </citation>
    <scope>NUCLEOTIDE SEQUENCE [LARGE SCALE GENOMIC DNA]</scope>
</reference>
<dbReference type="Proteomes" id="UP001497516">
    <property type="component" value="Chromosome 6"/>
</dbReference>
<proteinExistence type="predicted"/>
<dbReference type="EMBL" id="OZ034819">
    <property type="protein sequence ID" value="CAL1393985.1"/>
    <property type="molecule type" value="Genomic_DNA"/>
</dbReference>
<feature type="compositionally biased region" description="Polar residues" evidence="1">
    <location>
        <begin position="182"/>
        <end position="196"/>
    </location>
</feature>
<keyword evidence="3" id="KW-1185">Reference proteome</keyword>